<dbReference type="InterPro" id="IPR042099">
    <property type="entry name" value="ANL_N_sf"/>
</dbReference>
<comment type="caution">
    <text evidence="4">The sequence shown here is derived from an EMBL/GenBank/DDBJ whole genome shotgun (WGS) entry which is preliminary data.</text>
</comment>
<gene>
    <name evidence="4" type="ORF">GCM10009827_016540</name>
</gene>
<evidence type="ECO:0000259" key="3">
    <source>
        <dbReference type="Pfam" id="PF00501"/>
    </source>
</evidence>
<accession>A0ABN1ZTE2</accession>
<sequence>MTLLHPDARLIDAATGAELSGVPLREAVHAAVAGFAEITPGVVFLRTPTTVEAIVRYIGAFESGRPLALLDPGLPAEILADFIERFEPAAVCGPVPQDVHKGYTRRDDELWERDTPSATVPHPDLATLLATSGSTGSPKLVRLSRTAILANTTSIIEALGITGADVAVSSLPFYYSFGMSVLNTHLAAGATVVVESEGLVARSFWPAITKFGVTSLALVPSQYEMLRRLRFDPKRYPSLRTLTQAGGRLRAELVQDFHDRMATVDGRLFVMYGQTEAAPRLTTLPAGRLAEKLGSVGPAVPGGTLAIRLEDGTETTAPGVVGEVLYRGPNVMMGYAETATDLARGDEQGGLLETGDLGHLDEDGYLFIDGRLKRFGKVFGVRLNLDDIEQLAAATGPGAVAAVAGDDKVIIFVEGDGATAEALAPRVTELADRLKLHWSGFEMRGLPALPLLSNGKVDYRALESAR</sequence>
<keyword evidence="2" id="KW-0436">Ligase</keyword>
<proteinExistence type="inferred from homology"/>
<reference evidence="4 5" key="1">
    <citation type="journal article" date="2019" name="Int. J. Syst. Evol. Microbiol.">
        <title>The Global Catalogue of Microorganisms (GCM) 10K type strain sequencing project: providing services to taxonomists for standard genome sequencing and annotation.</title>
        <authorList>
            <consortium name="The Broad Institute Genomics Platform"/>
            <consortium name="The Broad Institute Genome Sequencing Center for Infectious Disease"/>
            <person name="Wu L."/>
            <person name="Ma J."/>
        </authorList>
    </citation>
    <scope>NUCLEOTIDE SEQUENCE [LARGE SCALE GENOMIC DNA]</scope>
    <source>
        <strain evidence="4 5">JCM 15933</strain>
    </source>
</reference>
<name>A0ABN1ZTE2_9ACTN</name>
<evidence type="ECO:0000313" key="5">
    <source>
        <dbReference type="Proteomes" id="UP001501470"/>
    </source>
</evidence>
<dbReference type="PANTHER" id="PTHR24096">
    <property type="entry name" value="LONG-CHAIN-FATTY-ACID--COA LIGASE"/>
    <property type="match status" value="1"/>
</dbReference>
<evidence type="ECO:0000256" key="1">
    <source>
        <dbReference type="ARBA" id="ARBA00006432"/>
    </source>
</evidence>
<dbReference type="Pfam" id="PF00501">
    <property type="entry name" value="AMP-binding"/>
    <property type="match status" value="1"/>
</dbReference>
<organism evidence="4 5">
    <name type="scientific">Dactylosporangium maewongense</name>
    <dbReference type="NCBI Taxonomy" id="634393"/>
    <lineage>
        <taxon>Bacteria</taxon>
        <taxon>Bacillati</taxon>
        <taxon>Actinomycetota</taxon>
        <taxon>Actinomycetes</taxon>
        <taxon>Micromonosporales</taxon>
        <taxon>Micromonosporaceae</taxon>
        <taxon>Dactylosporangium</taxon>
    </lineage>
</organism>
<dbReference type="SUPFAM" id="SSF56801">
    <property type="entry name" value="Acetyl-CoA synthetase-like"/>
    <property type="match status" value="1"/>
</dbReference>
<evidence type="ECO:0000256" key="2">
    <source>
        <dbReference type="ARBA" id="ARBA00022598"/>
    </source>
</evidence>
<dbReference type="PANTHER" id="PTHR24096:SF149">
    <property type="entry name" value="AMP-BINDING DOMAIN-CONTAINING PROTEIN-RELATED"/>
    <property type="match status" value="1"/>
</dbReference>
<evidence type="ECO:0000313" key="4">
    <source>
        <dbReference type="EMBL" id="GAA1504005.1"/>
    </source>
</evidence>
<feature type="domain" description="AMP-dependent synthetase/ligase" evidence="3">
    <location>
        <begin position="15"/>
        <end position="335"/>
    </location>
</feature>
<dbReference type="InterPro" id="IPR020845">
    <property type="entry name" value="AMP-binding_CS"/>
</dbReference>
<keyword evidence="5" id="KW-1185">Reference proteome</keyword>
<protein>
    <submittedName>
        <fullName evidence="4">AMP-binding protein</fullName>
    </submittedName>
</protein>
<dbReference type="RefSeq" id="WP_344501180.1">
    <property type="nucleotide sequence ID" value="NZ_BAAAQD010000002.1"/>
</dbReference>
<dbReference type="Gene3D" id="3.40.50.12780">
    <property type="entry name" value="N-terminal domain of ligase-like"/>
    <property type="match status" value="1"/>
</dbReference>
<comment type="similarity">
    <text evidence="1">Belongs to the ATP-dependent AMP-binding enzyme family.</text>
</comment>
<dbReference type="PROSITE" id="PS00455">
    <property type="entry name" value="AMP_BINDING"/>
    <property type="match status" value="1"/>
</dbReference>
<dbReference type="EMBL" id="BAAAQD010000002">
    <property type="protein sequence ID" value="GAA1504005.1"/>
    <property type="molecule type" value="Genomic_DNA"/>
</dbReference>
<dbReference type="InterPro" id="IPR000873">
    <property type="entry name" value="AMP-dep_synth/lig_dom"/>
</dbReference>
<dbReference type="Proteomes" id="UP001501470">
    <property type="component" value="Unassembled WGS sequence"/>
</dbReference>